<dbReference type="AlphaFoldDB" id="A0A251X7T9"/>
<protein>
    <submittedName>
        <fullName evidence="1">Uncharacterized protein</fullName>
    </submittedName>
</protein>
<dbReference type="Proteomes" id="UP000194798">
    <property type="component" value="Unassembled WGS sequence"/>
</dbReference>
<gene>
    <name evidence="1" type="ORF">TPSD3_05440</name>
</gene>
<comment type="caution">
    <text evidence="1">The sequence shown here is derived from an EMBL/GenBank/DDBJ whole genome shotgun (WGS) entry which is preliminary data.</text>
</comment>
<organism evidence="1 2">
    <name type="scientific">Thioflexithrix psekupsensis</name>
    <dbReference type="NCBI Taxonomy" id="1570016"/>
    <lineage>
        <taxon>Bacteria</taxon>
        <taxon>Pseudomonadati</taxon>
        <taxon>Pseudomonadota</taxon>
        <taxon>Gammaproteobacteria</taxon>
        <taxon>Thiotrichales</taxon>
        <taxon>Thioflexithrix</taxon>
    </lineage>
</organism>
<dbReference type="EMBL" id="MSLT01000012">
    <property type="protein sequence ID" value="OUD13797.1"/>
    <property type="molecule type" value="Genomic_DNA"/>
</dbReference>
<reference evidence="1 2" key="1">
    <citation type="submission" date="2016-12" db="EMBL/GenBank/DDBJ databases">
        <title>Thioflexothrix psekupsii D3 genome sequencing and assembly.</title>
        <authorList>
            <person name="Fomenkov A."/>
            <person name="Vincze T."/>
            <person name="Grabovich M."/>
            <person name="Anton B.P."/>
            <person name="Dubinina G."/>
            <person name="Orlova M."/>
            <person name="Belousova E."/>
            <person name="Roberts R.J."/>
        </authorList>
    </citation>
    <scope>NUCLEOTIDE SEQUENCE [LARGE SCALE GENOMIC DNA]</scope>
    <source>
        <strain evidence="1">D3</strain>
    </source>
</reference>
<proteinExistence type="predicted"/>
<evidence type="ECO:0000313" key="1">
    <source>
        <dbReference type="EMBL" id="OUD13797.1"/>
    </source>
</evidence>
<dbReference type="RefSeq" id="WP_086487576.1">
    <property type="nucleotide sequence ID" value="NZ_MSLT01000012.1"/>
</dbReference>
<keyword evidence="2" id="KW-1185">Reference proteome</keyword>
<accession>A0A251X7T9</accession>
<name>A0A251X7T9_9GAMM</name>
<evidence type="ECO:0000313" key="2">
    <source>
        <dbReference type="Proteomes" id="UP000194798"/>
    </source>
</evidence>
<sequence length="72" mass="8303">MTMNIRRKRWIALVVGIAVLILSIAMAWFIWQGSERDPKNDPPPAQLPSFGSVWTDPKGEFHAIPYFDLYQN</sequence>